<sequence length="205" mass="23505">MPQFSLENSLMVTSLIIFFLYLVAVIYFAGFALINSSTQIRIKEVYMYSGTLALIGCISEVAINSFCRAVFDSSLWIYQVTPVHNGDTSIFAFFQWSLYGYHLYFVQNKIQSLNLKYEAYIFAAVISVEALLLEIFVNISSKFFLNTFIFYYLPGDMGHLTTVYVFPVYLLGGAILIEIFKRFLQDPVFFGNLSYSIAFIFVFLS</sequence>
<feature type="transmembrane region" description="Helical" evidence="1">
    <location>
        <begin position="12"/>
        <end position="34"/>
    </location>
</feature>
<proteinExistence type="predicted"/>
<dbReference type="EMBL" id="PTIZ01000005">
    <property type="protein sequence ID" value="PPK75668.1"/>
    <property type="molecule type" value="Genomic_DNA"/>
</dbReference>
<dbReference type="Proteomes" id="UP000240010">
    <property type="component" value="Unassembled WGS sequence"/>
</dbReference>
<feature type="transmembrane region" description="Helical" evidence="1">
    <location>
        <begin position="119"/>
        <end position="139"/>
    </location>
</feature>
<keyword evidence="1" id="KW-0472">Membrane</keyword>
<reference evidence="2 3" key="1">
    <citation type="submission" date="2018-02" db="EMBL/GenBank/DDBJ databases">
        <title>Subsurface microbial communities from deep shales in Ohio and West Virginia, USA.</title>
        <authorList>
            <person name="Wrighton K."/>
        </authorList>
    </citation>
    <scope>NUCLEOTIDE SEQUENCE [LARGE SCALE GENOMIC DNA]</scope>
    <source>
        <strain evidence="2 3">OWC-DMM</strain>
    </source>
</reference>
<feature type="transmembrane region" description="Helical" evidence="1">
    <location>
        <begin position="187"/>
        <end position="204"/>
    </location>
</feature>
<name>A0A2S6HDX6_9GAMM</name>
<feature type="transmembrane region" description="Helical" evidence="1">
    <location>
        <begin position="159"/>
        <end position="180"/>
    </location>
</feature>
<feature type="transmembrane region" description="Helical" evidence="1">
    <location>
        <begin position="91"/>
        <end position="107"/>
    </location>
</feature>
<evidence type="ECO:0000313" key="3">
    <source>
        <dbReference type="Proteomes" id="UP000240010"/>
    </source>
</evidence>
<gene>
    <name evidence="2" type="ORF">B0F87_105137</name>
</gene>
<evidence type="ECO:0000256" key="1">
    <source>
        <dbReference type="SAM" id="Phobius"/>
    </source>
</evidence>
<feature type="transmembrane region" description="Helical" evidence="1">
    <location>
        <begin position="46"/>
        <end position="71"/>
    </location>
</feature>
<protein>
    <submittedName>
        <fullName evidence="2">Uncharacterized protein</fullName>
    </submittedName>
</protein>
<accession>A0A2S6HDX6</accession>
<organism evidence="2 3">
    <name type="scientific">Methylobacter tundripaludum</name>
    <dbReference type="NCBI Taxonomy" id="173365"/>
    <lineage>
        <taxon>Bacteria</taxon>
        <taxon>Pseudomonadati</taxon>
        <taxon>Pseudomonadota</taxon>
        <taxon>Gammaproteobacteria</taxon>
        <taxon>Methylococcales</taxon>
        <taxon>Methylococcaceae</taxon>
        <taxon>Methylobacter</taxon>
    </lineage>
</organism>
<keyword evidence="1" id="KW-1133">Transmembrane helix</keyword>
<evidence type="ECO:0000313" key="2">
    <source>
        <dbReference type="EMBL" id="PPK75668.1"/>
    </source>
</evidence>
<keyword evidence="1" id="KW-0812">Transmembrane</keyword>
<comment type="caution">
    <text evidence="2">The sequence shown here is derived from an EMBL/GenBank/DDBJ whole genome shotgun (WGS) entry which is preliminary data.</text>
</comment>
<dbReference type="AlphaFoldDB" id="A0A2S6HDX6"/>